<name>A0A0U3F6L5_9CREN</name>
<comment type="function">
    <text evidence="11">Catalyzes the ATP-dependent phosphorylation of L-homoserine to L-homoserine phosphate.</text>
</comment>
<dbReference type="STRING" id="1435377.SUSAZ_04470"/>
<dbReference type="Gene3D" id="3.30.230.10">
    <property type="match status" value="1"/>
</dbReference>
<accession>A0A0U3F6L5</accession>
<dbReference type="EMBL" id="CP013695">
    <property type="protein sequence ID" value="ALU31498.1"/>
    <property type="molecule type" value="Genomic_DNA"/>
</dbReference>
<evidence type="ECO:0000313" key="16">
    <source>
        <dbReference type="Proteomes" id="UP000060043"/>
    </source>
</evidence>
<dbReference type="NCBIfam" id="TIGR00191">
    <property type="entry name" value="thrB"/>
    <property type="match status" value="1"/>
</dbReference>
<dbReference type="PROSITE" id="PS00627">
    <property type="entry name" value="GHMP_KINASES_ATP"/>
    <property type="match status" value="1"/>
</dbReference>
<dbReference type="GeneID" id="14551483"/>
<evidence type="ECO:0000256" key="1">
    <source>
        <dbReference type="ARBA" id="ARBA00005015"/>
    </source>
</evidence>
<evidence type="ECO:0000256" key="4">
    <source>
        <dbReference type="ARBA" id="ARBA00017858"/>
    </source>
</evidence>
<dbReference type="UniPathway" id="UPA00050">
    <property type="reaction ID" value="UER00064"/>
</dbReference>
<dbReference type="GO" id="GO:0009088">
    <property type="term" value="P:threonine biosynthetic process"/>
    <property type="evidence" value="ECO:0007669"/>
    <property type="project" value="UniProtKB-UniRule"/>
</dbReference>
<dbReference type="InterPro" id="IPR036554">
    <property type="entry name" value="GHMP_kinase_C_sf"/>
</dbReference>
<keyword evidence="7 11" id="KW-0791">Threonine biosynthesis</keyword>
<dbReference type="Proteomes" id="UP000060043">
    <property type="component" value="Chromosome"/>
</dbReference>
<feature type="binding site" evidence="11">
    <location>
        <begin position="84"/>
        <end position="94"/>
    </location>
    <ligand>
        <name>ATP</name>
        <dbReference type="ChEBI" id="CHEBI:30616"/>
    </ligand>
</feature>
<evidence type="ECO:0000313" key="15">
    <source>
        <dbReference type="EMBL" id="ALU31498.1"/>
    </source>
</evidence>
<dbReference type="SMR" id="A0A0U3F6L5"/>
<dbReference type="OrthoDB" id="28273at2157"/>
<comment type="similarity">
    <text evidence="2 11">Belongs to the GHMP kinase family. Homoserine kinase subfamily.</text>
</comment>
<evidence type="ECO:0000259" key="12">
    <source>
        <dbReference type="Pfam" id="PF00288"/>
    </source>
</evidence>
<dbReference type="OMA" id="CANRIPH"/>
<evidence type="ECO:0000256" key="5">
    <source>
        <dbReference type="ARBA" id="ARBA00022605"/>
    </source>
</evidence>
<dbReference type="PRINTS" id="PR00958">
    <property type="entry name" value="HOMSERKINASE"/>
</dbReference>
<keyword evidence="11" id="KW-0963">Cytoplasm</keyword>
<dbReference type="PaxDb" id="1435377-SUSAZ_04470"/>
<evidence type="ECO:0000256" key="11">
    <source>
        <dbReference type="HAMAP-Rule" id="MF_00384"/>
    </source>
</evidence>
<dbReference type="EMBL" id="CP013694">
    <property type="protein sequence ID" value="ALU28778.1"/>
    <property type="molecule type" value="Genomic_DNA"/>
</dbReference>
<keyword evidence="6 11" id="KW-0808">Transferase</keyword>
<evidence type="ECO:0000256" key="2">
    <source>
        <dbReference type="ARBA" id="ARBA00007370"/>
    </source>
</evidence>
<evidence type="ECO:0000256" key="8">
    <source>
        <dbReference type="ARBA" id="ARBA00022741"/>
    </source>
</evidence>
<feature type="domain" description="GHMP kinase N-terminal" evidence="12">
    <location>
        <begin position="61"/>
        <end position="143"/>
    </location>
</feature>
<dbReference type="Gene3D" id="3.30.70.890">
    <property type="entry name" value="GHMP kinase, C-terminal domain"/>
    <property type="match status" value="1"/>
</dbReference>
<keyword evidence="5 11" id="KW-0028">Amino-acid biosynthesis</keyword>
<dbReference type="InterPro" id="IPR014721">
    <property type="entry name" value="Ribsml_uS5_D2-typ_fold_subgr"/>
</dbReference>
<evidence type="ECO:0000313" key="14">
    <source>
        <dbReference type="EMBL" id="ALU28778.1"/>
    </source>
</evidence>
<reference evidence="16 17" key="1">
    <citation type="submission" date="2015-12" db="EMBL/GenBank/DDBJ databases">
        <title>A stable core within a dynamic pangenome in Sulfolobus acidocaldarius.</title>
        <authorList>
            <person name="Anderson R."/>
            <person name="Kouris A."/>
            <person name="Seward C."/>
            <person name="Campbell K."/>
            <person name="Whitaker R."/>
        </authorList>
    </citation>
    <scope>NUCLEOTIDE SEQUENCE [LARGE SCALE GENOMIC DNA]</scope>
    <source>
        <strain evidence="14 17">GG12-C01-09</strain>
        <strain evidence="15 16">NG05B_CO5_07</strain>
    </source>
</reference>
<evidence type="ECO:0000256" key="7">
    <source>
        <dbReference type="ARBA" id="ARBA00022697"/>
    </source>
</evidence>
<comment type="pathway">
    <text evidence="1 11">Amino-acid biosynthesis; L-threonine biosynthesis; L-threonine from L-aspartate: step 4/5.</text>
</comment>
<dbReference type="Pfam" id="PF08544">
    <property type="entry name" value="GHMP_kinases_C"/>
    <property type="match status" value="1"/>
</dbReference>
<comment type="subcellular location">
    <subcellularLocation>
        <location evidence="11">Cytoplasm</location>
    </subcellularLocation>
</comment>
<dbReference type="Proteomes" id="UP000065473">
    <property type="component" value="Chromosome"/>
</dbReference>
<dbReference type="PANTHER" id="PTHR20861">
    <property type="entry name" value="HOMOSERINE/4-DIPHOSPHOCYTIDYL-2-C-METHYL-D-ERYTHRITOL KINASE"/>
    <property type="match status" value="1"/>
</dbReference>
<keyword evidence="8 11" id="KW-0547">Nucleotide-binding</keyword>
<dbReference type="PIRSF" id="PIRSF000676">
    <property type="entry name" value="Homoser_kin"/>
    <property type="match status" value="1"/>
</dbReference>
<dbReference type="EC" id="2.7.1.39" evidence="3 11"/>
<dbReference type="InterPro" id="IPR020568">
    <property type="entry name" value="Ribosomal_Su5_D2-typ_SF"/>
</dbReference>
<evidence type="ECO:0000256" key="6">
    <source>
        <dbReference type="ARBA" id="ARBA00022679"/>
    </source>
</evidence>
<proteinExistence type="inferred from homology"/>
<feature type="domain" description="GHMP kinase C-terminal" evidence="13">
    <location>
        <begin position="209"/>
        <end position="276"/>
    </location>
</feature>
<dbReference type="GO" id="GO:0004413">
    <property type="term" value="F:homoserine kinase activity"/>
    <property type="evidence" value="ECO:0007669"/>
    <property type="project" value="UniProtKB-UniRule"/>
</dbReference>
<keyword evidence="9 11" id="KW-0418">Kinase</keyword>
<dbReference type="InterPro" id="IPR006204">
    <property type="entry name" value="GHMP_kinase_N_dom"/>
</dbReference>
<dbReference type="InterPro" id="IPR013750">
    <property type="entry name" value="GHMP_kinase_C_dom"/>
</dbReference>
<dbReference type="SUPFAM" id="SSF55060">
    <property type="entry name" value="GHMP Kinase, C-terminal domain"/>
    <property type="match status" value="1"/>
</dbReference>
<protein>
    <recommendedName>
        <fullName evidence="4 11">Homoserine kinase</fullName>
        <shortName evidence="11">HK</shortName>
        <shortName evidence="11">HSK</shortName>
        <ecNumber evidence="3 11">2.7.1.39</ecNumber>
    </recommendedName>
</protein>
<gene>
    <name evidence="11" type="primary">thrB</name>
    <name evidence="14" type="ORF">ATY89_01585</name>
    <name evidence="15" type="ORF">ATZ20_04620</name>
</gene>
<dbReference type="PANTHER" id="PTHR20861:SF1">
    <property type="entry name" value="HOMOSERINE KINASE"/>
    <property type="match status" value="1"/>
</dbReference>
<dbReference type="GO" id="GO:0005524">
    <property type="term" value="F:ATP binding"/>
    <property type="evidence" value="ECO:0007669"/>
    <property type="project" value="UniProtKB-UniRule"/>
</dbReference>
<organism evidence="14 17">
    <name type="scientific">Sulfolobus acidocaldarius</name>
    <dbReference type="NCBI Taxonomy" id="2285"/>
    <lineage>
        <taxon>Archaea</taxon>
        <taxon>Thermoproteota</taxon>
        <taxon>Thermoprotei</taxon>
        <taxon>Sulfolobales</taxon>
        <taxon>Sulfolobaceae</taxon>
        <taxon>Sulfolobus</taxon>
    </lineage>
</organism>
<dbReference type="InterPro" id="IPR000870">
    <property type="entry name" value="Homoserine_kinase"/>
</dbReference>
<sequence>MLIKAYSSSANLGAGFDILALAHNAFEDSVEMEAIPNSTLQVLVTGDGVPNEVDKNSASYAVYRLLSELDVKVKVKMKVIKGIPAGLGLGSSGASAVAAVVGVNNLLKLGLDKQELVRASMIGEIASSGSAHPDNVAASVYGGVVAVLNTEPVTVSPIPVNLNFSLLLFIPVLQLKDKTKKAREMLPRNVELGKMVRNSRYLSSTILGLVKGDRELLRLGLNDEIVEVARSPLFPHYEKLKKISIENNAIGACVSGAGPTIAVFVDEYSDKNKIKKEGLEICETYSQKCLVKEAKIAGGAWVERWN</sequence>
<comment type="catalytic activity">
    <reaction evidence="11">
        <text>L-homoserine + ATP = O-phospho-L-homoserine + ADP + H(+)</text>
        <dbReference type="Rhea" id="RHEA:13985"/>
        <dbReference type="ChEBI" id="CHEBI:15378"/>
        <dbReference type="ChEBI" id="CHEBI:30616"/>
        <dbReference type="ChEBI" id="CHEBI:57476"/>
        <dbReference type="ChEBI" id="CHEBI:57590"/>
        <dbReference type="ChEBI" id="CHEBI:456216"/>
        <dbReference type="EC" id="2.7.1.39"/>
    </reaction>
</comment>
<evidence type="ECO:0000256" key="9">
    <source>
        <dbReference type="ARBA" id="ARBA00022777"/>
    </source>
</evidence>
<keyword evidence="10 11" id="KW-0067">ATP-binding</keyword>
<evidence type="ECO:0000259" key="13">
    <source>
        <dbReference type="Pfam" id="PF08544"/>
    </source>
</evidence>
<dbReference type="SUPFAM" id="SSF54211">
    <property type="entry name" value="Ribosomal protein S5 domain 2-like"/>
    <property type="match status" value="1"/>
</dbReference>
<evidence type="ECO:0000256" key="3">
    <source>
        <dbReference type="ARBA" id="ARBA00012078"/>
    </source>
</evidence>
<evidence type="ECO:0000256" key="10">
    <source>
        <dbReference type="ARBA" id="ARBA00022840"/>
    </source>
</evidence>
<evidence type="ECO:0000313" key="17">
    <source>
        <dbReference type="Proteomes" id="UP000065473"/>
    </source>
</evidence>
<dbReference type="InterPro" id="IPR006203">
    <property type="entry name" value="GHMP_knse_ATP-bd_CS"/>
</dbReference>
<dbReference type="NCBIfam" id="NF002288">
    <property type="entry name" value="PRK01212.1-4"/>
    <property type="match status" value="1"/>
</dbReference>
<dbReference type="HAMAP" id="MF_00384">
    <property type="entry name" value="Homoser_kinase"/>
    <property type="match status" value="1"/>
</dbReference>
<dbReference type="Pfam" id="PF00288">
    <property type="entry name" value="GHMP_kinases_N"/>
    <property type="match status" value="1"/>
</dbReference>
<dbReference type="GO" id="GO:0005737">
    <property type="term" value="C:cytoplasm"/>
    <property type="evidence" value="ECO:0007669"/>
    <property type="project" value="UniProtKB-SubCell"/>
</dbReference>
<dbReference type="AlphaFoldDB" id="A0A0U3F6L5"/>
<dbReference type="RefSeq" id="WP_011277836.1">
    <property type="nucleotide sequence ID" value="NZ_BHWZ01000001.1"/>
</dbReference>